<dbReference type="EMBL" id="CAXIEN010000130">
    <property type="protein sequence ID" value="CAL1280307.1"/>
    <property type="molecule type" value="Genomic_DNA"/>
</dbReference>
<gene>
    <name evidence="1" type="ORF">LARSCL_LOCUS10888</name>
</gene>
<sequence length="79" mass="9123">KKEHFEVYARNKLPFLVSLIIKGNGILCTEWVRGDSVQAMMFRVSLSAIKTDQWLPQKSPMVRVFDVRCAHGLFLDWIG</sequence>
<protein>
    <submittedName>
        <fullName evidence="1">Uncharacterized protein</fullName>
    </submittedName>
</protein>
<accession>A0AAV2A9E2</accession>
<name>A0AAV2A9E2_9ARAC</name>
<comment type="caution">
    <text evidence="1">The sequence shown here is derived from an EMBL/GenBank/DDBJ whole genome shotgun (WGS) entry which is preliminary data.</text>
</comment>
<dbReference type="AlphaFoldDB" id="A0AAV2A9E2"/>
<keyword evidence="2" id="KW-1185">Reference proteome</keyword>
<evidence type="ECO:0000313" key="2">
    <source>
        <dbReference type="Proteomes" id="UP001497382"/>
    </source>
</evidence>
<feature type="non-terminal residue" evidence="1">
    <location>
        <position position="1"/>
    </location>
</feature>
<proteinExistence type="predicted"/>
<evidence type="ECO:0000313" key="1">
    <source>
        <dbReference type="EMBL" id="CAL1280307.1"/>
    </source>
</evidence>
<reference evidence="1 2" key="1">
    <citation type="submission" date="2024-04" db="EMBL/GenBank/DDBJ databases">
        <authorList>
            <person name="Rising A."/>
            <person name="Reimegard J."/>
            <person name="Sonavane S."/>
            <person name="Akerstrom W."/>
            <person name="Nylinder S."/>
            <person name="Hedman E."/>
            <person name="Kallberg Y."/>
        </authorList>
    </citation>
    <scope>NUCLEOTIDE SEQUENCE [LARGE SCALE GENOMIC DNA]</scope>
</reference>
<organism evidence="1 2">
    <name type="scientific">Larinioides sclopetarius</name>
    <dbReference type="NCBI Taxonomy" id="280406"/>
    <lineage>
        <taxon>Eukaryota</taxon>
        <taxon>Metazoa</taxon>
        <taxon>Ecdysozoa</taxon>
        <taxon>Arthropoda</taxon>
        <taxon>Chelicerata</taxon>
        <taxon>Arachnida</taxon>
        <taxon>Araneae</taxon>
        <taxon>Araneomorphae</taxon>
        <taxon>Entelegynae</taxon>
        <taxon>Araneoidea</taxon>
        <taxon>Araneidae</taxon>
        <taxon>Larinioides</taxon>
    </lineage>
</organism>
<dbReference type="Proteomes" id="UP001497382">
    <property type="component" value="Unassembled WGS sequence"/>
</dbReference>